<accession>A0A4V2XRK1</accession>
<dbReference type="SUPFAM" id="SSF52540">
    <property type="entry name" value="P-loop containing nucleoside triphosphate hydrolases"/>
    <property type="match status" value="1"/>
</dbReference>
<comment type="caution">
    <text evidence="10">The sequence shown here is derived from an EMBL/GenBank/DDBJ whole genome shotgun (WGS) entry which is preliminary data.</text>
</comment>
<dbReference type="Pfam" id="PF00005">
    <property type="entry name" value="ABC_tran"/>
    <property type="match status" value="1"/>
</dbReference>
<dbReference type="AlphaFoldDB" id="A0A4V2XRK1"/>
<evidence type="ECO:0000256" key="4">
    <source>
        <dbReference type="ARBA" id="ARBA00022840"/>
    </source>
</evidence>
<evidence type="ECO:0000259" key="9">
    <source>
        <dbReference type="PROSITE" id="PS50929"/>
    </source>
</evidence>
<feature type="transmembrane region" description="Helical" evidence="7">
    <location>
        <begin position="144"/>
        <end position="164"/>
    </location>
</feature>
<dbReference type="PROSITE" id="PS50893">
    <property type="entry name" value="ABC_TRANSPORTER_2"/>
    <property type="match status" value="1"/>
</dbReference>
<comment type="subcellular location">
    <subcellularLocation>
        <location evidence="1">Cell membrane</location>
        <topology evidence="1">Multi-pass membrane protein</topology>
    </subcellularLocation>
</comment>
<dbReference type="SUPFAM" id="SSF90123">
    <property type="entry name" value="ABC transporter transmembrane region"/>
    <property type="match status" value="1"/>
</dbReference>
<dbReference type="InterPro" id="IPR027417">
    <property type="entry name" value="P-loop_NTPase"/>
</dbReference>
<dbReference type="Gene3D" id="3.40.50.300">
    <property type="entry name" value="P-loop containing nucleotide triphosphate hydrolases"/>
    <property type="match status" value="1"/>
</dbReference>
<dbReference type="PANTHER" id="PTHR24221">
    <property type="entry name" value="ATP-BINDING CASSETTE SUB-FAMILY B"/>
    <property type="match status" value="1"/>
</dbReference>
<organism evidence="10 11">
    <name type="scientific">Kribbella albertanoniae</name>
    <dbReference type="NCBI Taxonomy" id="1266829"/>
    <lineage>
        <taxon>Bacteria</taxon>
        <taxon>Bacillati</taxon>
        <taxon>Actinomycetota</taxon>
        <taxon>Actinomycetes</taxon>
        <taxon>Propionibacteriales</taxon>
        <taxon>Kribbellaceae</taxon>
        <taxon>Kribbella</taxon>
    </lineage>
</organism>
<dbReference type="SMART" id="SM00382">
    <property type="entry name" value="AAA"/>
    <property type="match status" value="1"/>
</dbReference>
<dbReference type="InterPro" id="IPR003439">
    <property type="entry name" value="ABC_transporter-like_ATP-bd"/>
</dbReference>
<feature type="domain" description="ABC transporter" evidence="8">
    <location>
        <begin position="352"/>
        <end position="590"/>
    </location>
</feature>
<evidence type="ECO:0000256" key="7">
    <source>
        <dbReference type="SAM" id="Phobius"/>
    </source>
</evidence>
<dbReference type="OrthoDB" id="9806127at2"/>
<keyword evidence="2 7" id="KW-0812">Transmembrane</keyword>
<dbReference type="EMBL" id="SMKA01000049">
    <property type="protein sequence ID" value="TDC30195.1"/>
    <property type="molecule type" value="Genomic_DNA"/>
</dbReference>
<dbReference type="PROSITE" id="PS50929">
    <property type="entry name" value="ABC_TM1F"/>
    <property type="match status" value="1"/>
</dbReference>
<evidence type="ECO:0000256" key="5">
    <source>
        <dbReference type="ARBA" id="ARBA00022989"/>
    </source>
</evidence>
<keyword evidence="11" id="KW-1185">Reference proteome</keyword>
<dbReference type="PROSITE" id="PS00211">
    <property type="entry name" value="ABC_TRANSPORTER_1"/>
    <property type="match status" value="1"/>
</dbReference>
<dbReference type="GO" id="GO:0005886">
    <property type="term" value="C:plasma membrane"/>
    <property type="evidence" value="ECO:0007669"/>
    <property type="project" value="UniProtKB-SubCell"/>
</dbReference>
<dbReference type="Gene3D" id="1.20.1560.10">
    <property type="entry name" value="ABC transporter type 1, transmembrane domain"/>
    <property type="match status" value="1"/>
</dbReference>
<dbReference type="InterPro" id="IPR003593">
    <property type="entry name" value="AAA+_ATPase"/>
</dbReference>
<dbReference type="InterPro" id="IPR036640">
    <property type="entry name" value="ABC1_TM_sf"/>
</dbReference>
<dbReference type="RefSeq" id="WP_132406611.1">
    <property type="nucleotide sequence ID" value="NZ_SMKA01000049.1"/>
</dbReference>
<feature type="transmembrane region" description="Helical" evidence="7">
    <location>
        <begin position="29"/>
        <end position="50"/>
    </location>
</feature>
<evidence type="ECO:0000256" key="1">
    <source>
        <dbReference type="ARBA" id="ARBA00004651"/>
    </source>
</evidence>
<name>A0A4V2XRK1_9ACTN</name>
<feature type="transmembrane region" description="Helical" evidence="7">
    <location>
        <begin position="287"/>
        <end position="305"/>
    </location>
</feature>
<dbReference type="InterPro" id="IPR011527">
    <property type="entry name" value="ABC1_TM_dom"/>
</dbReference>
<dbReference type="GO" id="GO:0005524">
    <property type="term" value="F:ATP binding"/>
    <property type="evidence" value="ECO:0007669"/>
    <property type="project" value="UniProtKB-KW"/>
</dbReference>
<feature type="domain" description="ABC transmembrane type-1" evidence="9">
    <location>
        <begin position="30"/>
        <end position="319"/>
    </location>
</feature>
<dbReference type="InterPro" id="IPR017871">
    <property type="entry name" value="ABC_transporter-like_CS"/>
</dbReference>
<proteinExistence type="predicted"/>
<evidence type="ECO:0000256" key="3">
    <source>
        <dbReference type="ARBA" id="ARBA00022741"/>
    </source>
</evidence>
<feature type="transmembrane region" description="Helical" evidence="7">
    <location>
        <begin position="70"/>
        <end position="88"/>
    </location>
</feature>
<evidence type="ECO:0000313" key="11">
    <source>
        <dbReference type="Proteomes" id="UP000295075"/>
    </source>
</evidence>
<evidence type="ECO:0000259" key="8">
    <source>
        <dbReference type="PROSITE" id="PS50893"/>
    </source>
</evidence>
<dbReference type="InterPro" id="IPR039421">
    <property type="entry name" value="Type_1_exporter"/>
</dbReference>
<dbReference type="GO" id="GO:0016887">
    <property type="term" value="F:ATP hydrolysis activity"/>
    <property type="evidence" value="ECO:0007669"/>
    <property type="project" value="InterPro"/>
</dbReference>
<sequence length="597" mass="64908">MSVERSSPNFVSTGIFALRLIWRADPRRFAAVLAVQLVTAIGLAVSLLLLRHVLGVGLAAGTDVGAAGRVVLPGLLVVLAVQAAGSVLRSISQGWQRVLAVKTDQHLIDQVLRSAGRADLASYDDPGFYDRLQRAIFASRSEPITLVTGLAVFLRAGLGLIAVAGAFLALAWWLLPLCLLSLLPVLVTARKERDARYRLHTSLAENRRGREYVERLLTSRDDAKEIKALDLGGTLRDRWSRAYREEIRLTIEVHRDHLRRGIAARLLSDGVTAAIVAAGWLLVHRGLIDLATALAVLTALLLLSLRMKATAFLAGTLGDTLIYLADMRKFVEVPDEDEPAAAAPNDDGFATLTADRVSFAYPGAGEPVLRQISLTLRRGEVVALVGSNGSGKTTLAKILAGLYSPTDGQIRWDGVPVRDKASLRNAAAVVFQDFIRFKLAARDSITFGRPEQPPEAAATIHAAQRAGIDQKLENLPAGYDTPLSAEYVGGVDLSLGQWQRLALARAFYRNSPYVILDEPTASLDAQAEADLFDRVRDLFAGRTVLLISHRFSNVRRADHIYVLENGEILEHGTHDSLIAEAGRYAHLYHLQAEAYAG</sequence>
<keyword evidence="5 7" id="KW-1133">Transmembrane helix</keyword>
<protein>
    <submittedName>
        <fullName evidence="10">ABC transporter ATP-binding protein</fullName>
    </submittedName>
</protein>
<dbReference type="PANTHER" id="PTHR24221:SF646">
    <property type="entry name" value="HAEMOLYSIN SECRETION ATP-BINDING PROTEIN"/>
    <property type="match status" value="1"/>
</dbReference>
<keyword evidence="3" id="KW-0547">Nucleotide-binding</keyword>
<dbReference type="GO" id="GO:0034040">
    <property type="term" value="F:ATPase-coupled lipid transmembrane transporter activity"/>
    <property type="evidence" value="ECO:0007669"/>
    <property type="project" value="TreeGrafter"/>
</dbReference>
<dbReference type="Proteomes" id="UP000295075">
    <property type="component" value="Unassembled WGS sequence"/>
</dbReference>
<reference evidence="10 11" key="1">
    <citation type="submission" date="2019-03" db="EMBL/GenBank/DDBJ databases">
        <title>Draft genome sequences of novel Actinobacteria.</title>
        <authorList>
            <person name="Sahin N."/>
            <person name="Ay H."/>
            <person name="Saygin H."/>
        </authorList>
    </citation>
    <scope>NUCLEOTIDE SEQUENCE [LARGE SCALE GENOMIC DNA]</scope>
    <source>
        <strain evidence="10 11">JCM 30547</strain>
    </source>
</reference>
<feature type="transmembrane region" description="Helical" evidence="7">
    <location>
        <begin position="170"/>
        <end position="189"/>
    </location>
</feature>
<keyword evidence="6 7" id="KW-0472">Membrane</keyword>
<keyword evidence="4 10" id="KW-0067">ATP-binding</keyword>
<evidence type="ECO:0000256" key="6">
    <source>
        <dbReference type="ARBA" id="ARBA00023136"/>
    </source>
</evidence>
<dbReference type="GO" id="GO:0140359">
    <property type="term" value="F:ABC-type transporter activity"/>
    <property type="evidence" value="ECO:0007669"/>
    <property type="project" value="InterPro"/>
</dbReference>
<evidence type="ECO:0000313" key="10">
    <source>
        <dbReference type="EMBL" id="TDC30195.1"/>
    </source>
</evidence>
<evidence type="ECO:0000256" key="2">
    <source>
        <dbReference type="ARBA" id="ARBA00022692"/>
    </source>
</evidence>
<gene>
    <name evidence="10" type="ORF">E1261_13975</name>
</gene>